<dbReference type="Pfam" id="PF01794">
    <property type="entry name" value="Ferric_reduct"/>
    <property type="match status" value="1"/>
</dbReference>
<feature type="domain" description="Ferric oxidoreductase" evidence="8">
    <location>
        <begin position="56"/>
        <end position="170"/>
    </location>
</feature>
<keyword evidence="7" id="KW-0288">FMN</keyword>
<feature type="transmembrane region" description="Helical" evidence="7">
    <location>
        <begin position="88"/>
        <end position="106"/>
    </location>
</feature>
<dbReference type="GO" id="GO:0046872">
    <property type="term" value="F:metal ion binding"/>
    <property type="evidence" value="ECO:0007669"/>
    <property type="project" value="UniProtKB-KW"/>
</dbReference>
<organism evidence="9 10">
    <name type="scientific">Chloracidobacterium thermophilum (strain B)</name>
    <dbReference type="NCBI Taxonomy" id="981222"/>
    <lineage>
        <taxon>Bacteria</taxon>
        <taxon>Pseudomonadati</taxon>
        <taxon>Acidobacteriota</taxon>
        <taxon>Terriglobia</taxon>
        <taxon>Terriglobales</taxon>
        <taxon>Acidobacteriaceae</taxon>
        <taxon>Chloracidobacterium</taxon>
    </lineage>
</organism>
<dbReference type="GO" id="GO:0010181">
    <property type="term" value="F:FMN binding"/>
    <property type="evidence" value="ECO:0007669"/>
    <property type="project" value="UniProtKB-UniRule"/>
</dbReference>
<evidence type="ECO:0000313" key="9">
    <source>
        <dbReference type="EMBL" id="AEP13552.1"/>
    </source>
</evidence>
<sequence length="214" mass="23915">MKPSNPKPTTATLFDPAFAQRLVLLNGLFPLALCGWDGFLGQLGANPLEFILRLTGGLALVFLTLTLTVTPLVAWFGPPWLIRLRRTLGLLAFFHASLHFTAYVWFDKMFDLAAVGVDVLRRPFILFGMLGFLVMIPLAATSTNRMIKRLGAARWKRLHRLTYVAAVAGVIHFYLFVKADTTMPLAFAAIVGLLLVYRWLRAQQITTLGLDARR</sequence>
<evidence type="ECO:0000256" key="1">
    <source>
        <dbReference type="ARBA" id="ARBA00004141"/>
    </source>
</evidence>
<evidence type="ECO:0000256" key="2">
    <source>
        <dbReference type="ARBA" id="ARBA00022448"/>
    </source>
</evidence>
<dbReference type="GO" id="GO:0005886">
    <property type="term" value="C:plasma membrane"/>
    <property type="evidence" value="ECO:0007669"/>
    <property type="project" value="UniProtKB-SubCell"/>
</dbReference>
<dbReference type="GO" id="GO:0009055">
    <property type="term" value="F:electron transfer activity"/>
    <property type="evidence" value="ECO:0007669"/>
    <property type="project" value="UniProtKB-UniRule"/>
</dbReference>
<comment type="subcellular location">
    <subcellularLocation>
        <location evidence="7">Cell membrane</location>
        <topology evidence="7">Multi-pass membrane protein</topology>
    </subcellularLocation>
    <subcellularLocation>
        <location evidence="1">Membrane</location>
        <topology evidence="1">Multi-pass membrane protein</topology>
    </subcellularLocation>
</comment>
<name>G2LK65_CHLTF</name>
<keyword evidence="4 7" id="KW-1133">Transmembrane helix</keyword>
<evidence type="ECO:0000256" key="4">
    <source>
        <dbReference type="ARBA" id="ARBA00022989"/>
    </source>
</evidence>
<dbReference type="RefSeq" id="WP_014101290.1">
    <property type="nucleotide sequence ID" value="NC_016025.1"/>
</dbReference>
<keyword evidence="6 7" id="KW-0472">Membrane</keyword>
<dbReference type="AlphaFoldDB" id="G2LK65"/>
<keyword evidence="7" id="KW-0479">Metal-binding</keyword>
<dbReference type="GO" id="GO:0016679">
    <property type="term" value="F:oxidoreductase activity, acting on diphenols and related substances as donors"/>
    <property type="evidence" value="ECO:0007669"/>
    <property type="project" value="TreeGrafter"/>
</dbReference>
<dbReference type="GO" id="GO:0030091">
    <property type="term" value="P:protein repair"/>
    <property type="evidence" value="ECO:0007669"/>
    <property type="project" value="UniProtKB-UniRule"/>
</dbReference>
<comment type="cofactor">
    <cofactor evidence="7">
        <name>FMN</name>
        <dbReference type="ChEBI" id="CHEBI:58210"/>
    </cofactor>
    <text evidence="7">Binds 1 FMN per subunit.</text>
</comment>
<accession>G2LK65</accession>
<dbReference type="EMBL" id="CP002515">
    <property type="protein sequence ID" value="AEP13552.1"/>
    <property type="molecule type" value="Genomic_DNA"/>
</dbReference>
<feature type="transmembrane region" description="Helical" evidence="7">
    <location>
        <begin position="183"/>
        <end position="200"/>
    </location>
</feature>
<evidence type="ECO:0000313" key="10">
    <source>
        <dbReference type="Proteomes" id="UP000006791"/>
    </source>
</evidence>
<keyword evidence="2 7" id="KW-0813">Transport</keyword>
<keyword evidence="7" id="KW-0249">Electron transport</keyword>
<dbReference type="InterPro" id="IPR022837">
    <property type="entry name" value="MsrQ-like"/>
</dbReference>
<dbReference type="STRING" id="981222.Cabther_B0554"/>
<dbReference type="PANTHER" id="PTHR36964:SF1">
    <property type="entry name" value="PROTEIN-METHIONINE-SULFOXIDE REDUCTASE HEME-BINDING SUBUNIT MSRQ"/>
    <property type="match status" value="1"/>
</dbReference>
<evidence type="ECO:0000256" key="5">
    <source>
        <dbReference type="ARBA" id="ARBA00023004"/>
    </source>
</evidence>
<keyword evidence="5 7" id="KW-0408">Iron</keyword>
<evidence type="ECO:0000256" key="7">
    <source>
        <dbReference type="HAMAP-Rule" id="MF_01207"/>
    </source>
</evidence>
<protein>
    <recommendedName>
        <fullName evidence="7">Protein-methionine-sulfoxide reductase heme-binding subunit MsrQ</fullName>
    </recommendedName>
    <alternativeName>
        <fullName evidence="7">Flavocytochrome MsrQ</fullName>
    </alternativeName>
</protein>
<keyword evidence="3 7" id="KW-0812">Transmembrane</keyword>
<keyword evidence="10" id="KW-1185">Reference proteome</keyword>
<dbReference type="KEGG" id="ctm:Cabther_B0554"/>
<dbReference type="Proteomes" id="UP000006791">
    <property type="component" value="Chromosome 2"/>
</dbReference>
<reference evidence="9 10" key="1">
    <citation type="journal article" date="2012" name="Environ. Microbiol.">
        <title>Complete genome of Candidatus Chloracidobacterium thermophilum, a chlorophyll-based photoheterotroph belonging to the phylum Acidobacteria.</title>
        <authorList>
            <person name="Garcia Costas A.M."/>
            <person name="Liu Z."/>
            <person name="Tomsho L.P."/>
            <person name="Schuster S.C."/>
            <person name="Ward D.M."/>
            <person name="Bryant D.A."/>
        </authorList>
    </citation>
    <scope>NUCLEOTIDE SEQUENCE [LARGE SCALE GENOMIC DNA]</scope>
    <source>
        <strain evidence="9 10">B</strain>
    </source>
</reference>
<keyword evidence="7" id="KW-0349">Heme</keyword>
<feature type="transmembrane region" description="Helical" evidence="7">
    <location>
        <begin position="161"/>
        <end position="177"/>
    </location>
</feature>
<comment type="similarity">
    <text evidence="7">Belongs to the MsrQ family.</text>
</comment>
<evidence type="ECO:0000256" key="3">
    <source>
        <dbReference type="ARBA" id="ARBA00022692"/>
    </source>
</evidence>
<gene>
    <name evidence="7" type="primary">msrQ</name>
    <name evidence="9" type="ordered locus">Cabther_B0554</name>
</gene>
<keyword evidence="7" id="KW-1003">Cell membrane</keyword>
<proteinExistence type="inferred from homology"/>
<comment type="subunit">
    <text evidence="7">Heterodimer of a catalytic subunit (MsrP) and a heme-binding subunit (MsrQ).</text>
</comment>
<evidence type="ECO:0000256" key="6">
    <source>
        <dbReference type="ARBA" id="ARBA00023136"/>
    </source>
</evidence>
<dbReference type="PANTHER" id="PTHR36964">
    <property type="entry name" value="PROTEIN-METHIONINE-SULFOXIDE REDUCTASE HEME-BINDING SUBUNIT MSRQ"/>
    <property type="match status" value="1"/>
</dbReference>
<feature type="transmembrane region" description="Helical" evidence="7">
    <location>
        <begin position="21"/>
        <end position="39"/>
    </location>
</feature>
<feature type="transmembrane region" description="Helical" evidence="7">
    <location>
        <begin position="51"/>
        <end position="76"/>
    </location>
</feature>
<evidence type="ECO:0000259" key="8">
    <source>
        <dbReference type="Pfam" id="PF01794"/>
    </source>
</evidence>
<feature type="transmembrane region" description="Helical" evidence="7">
    <location>
        <begin position="122"/>
        <end position="140"/>
    </location>
</feature>
<dbReference type="InterPro" id="IPR013130">
    <property type="entry name" value="Fe3_Rdtase_TM_dom"/>
</dbReference>
<dbReference type="GO" id="GO:0020037">
    <property type="term" value="F:heme binding"/>
    <property type="evidence" value="ECO:0007669"/>
    <property type="project" value="UniProtKB-UniRule"/>
</dbReference>
<dbReference type="HAMAP" id="MF_01207">
    <property type="entry name" value="MsrQ"/>
    <property type="match status" value="1"/>
</dbReference>
<dbReference type="HOGENOM" id="CLU_080662_0_1_0"/>
<keyword evidence="7" id="KW-0285">Flavoprotein</keyword>
<comment type="cofactor">
    <cofactor evidence="7">
        <name>heme b</name>
        <dbReference type="ChEBI" id="CHEBI:60344"/>
    </cofactor>
    <text evidence="7">Binds 1 heme b (iron(II)-protoporphyrin IX) group per subunit.</text>
</comment>
<comment type="function">
    <text evidence="7">Part of the MsrPQ system that repairs oxidized cell envelope proteins containing methionine sulfoxide residues (Met-O), using respiratory chain electrons. Thus protects these proteins from oxidative-stress damage caused by reactive species of oxygen and chlorine. MsrPQ is essential for the maintenance of envelope integrity under bleach stress, rescuing a wide series of structurally unrelated cell envelope proteins from methionine oxidation. MsrQ provides electrons for reduction to the reductase catalytic subunit MsrP, using the quinone pool of the respiratory chain.</text>
</comment>